<feature type="transmembrane region" description="Helical" evidence="6">
    <location>
        <begin position="212"/>
        <end position="236"/>
    </location>
</feature>
<keyword evidence="4 6" id="KW-1133">Transmembrane helix</keyword>
<keyword evidence="5 6" id="KW-0472">Membrane</keyword>
<evidence type="ECO:0000256" key="4">
    <source>
        <dbReference type="ARBA" id="ARBA00022989"/>
    </source>
</evidence>
<evidence type="ECO:0000256" key="6">
    <source>
        <dbReference type="SAM" id="Phobius"/>
    </source>
</evidence>
<dbReference type="GO" id="GO:0005886">
    <property type="term" value="C:plasma membrane"/>
    <property type="evidence" value="ECO:0007669"/>
    <property type="project" value="TreeGrafter"/>
</dbReference>
<evidence type="ECO:0000313" key="8">
    <source>
        <dbReference type="Proteomes" id="UP000053105"/>
    </source>
</evidence>
<feature type="transmembrane region" description="Helical" evidence="6">
    <location>
        <begin position="326"/>
        <end position="348"/>
    </location>
</feature>
<dbReference type="GO" id="GO:0043266">
    <property type="term" value="P:regulation of potassium ion transport"/>
    <property type="evidence" value="ECO:0007669"/>
    <property type="project" value="TreeGrafter"/>
</dbReference>
<evidence type="ECO:0000256" key="3">
    <source>
        <dbReference type="ARBA" id="ARBA00022692"/>
    </source>
</evidence>
<dbReference type="GO" id="GO:0006937">
    <property type="term" value="P:regulation of muscle contraction"/>
    <property type="evidence" value="ECO:0007669"/>
    <property type="project" value="TreeGrafter"/>
</dbReference>
<keyword evidence="8" id="KW-1185">Reference proteome</keyword>
<accession>A0A0M8ZVZ2</accession>
<protein>
    <submittedName>
        <fullName evidence="7">UNC93-like protein</fullName>
    </submittedName>
</protein>
<feature type="transmembrane region" description="Helical" evidence="6">
    <location>
        <begin position="256"/>
        <end position="283"/>
    </location>
</feature>
<dbReference type="PANTHER" id="PTHR19444">
    <property type="entry name" value="UNC-93 RELATED"/>
    <property type="match status" value="1"/>
</dbReference>
<feature type="transmembrane region" description="Helical" evidence="6">
    <location>
        <begin position="384"/>
        <end position="402"/>
    </location>
</feature>
<dbReference type="Pfam" id="PF05978">
    <property type="entry name" value="UNC-93"/>
    <property type="match status" value="1"/>
</dbReference>
<gene>
    <name evidence="7" type="ORF">WN51_03717</name>
</gene>
<dbReference type="Proteomes" id="UP000053105">
    <property type="component" value="Unassembled WGS sequence"/>
</dbReference>
<comment type="similarity">
    <text evidence="2">Belongs to the unc-93 family.</text>
</comment>
<evidence type="ECO:0000256" key="1">
    <source>
        <dbReference type="ARBA" id="ARBA00004141"/>
    </source>
</evidence>
<dbReference type="PANTHER" id="PTHR19444:SF50">
    <property type="match status" value="1"/>
</dbReference>
<comment type="subcellular location">
    <subcellularLocation>
        <location evidence="1">Membrane</location>
        <topology evidence="1">Multi-pass membrane protein</topology>
    </subcellularLocation>
</comment>
<proteinExistence type="inferred from homology"/>
<sequence>MNAVSKGLKSIAISVNVNVTSVPVIALFLQNCPSASRLLETFAQPSNSSLALICPIEPIEKHREISRALLEAEKIPTSLEHVKTHGIDVNRIMTLDKTLNATGQFVKVRTESSGFKPGERWRITRNVLVIGLAFMVNFTAFMGATNLQSSINADGSLGTFTLASIYGSLIFSNIFLPTLIISWLGCKWTIALSILTYVPFMAAQFYPKFYTMIPAGLMVGIGAGPLWCAKCTYLTVVAETYATLSDLAQDVLVTRFFGLFFMFYQMAQVWGNLISSAVLSYGIDTVLTNVTLNSSIVAETCGAKFCGATSNTSESPNLERPPEERIHLISGIYLSCMIVASLIVAFGVDSLSRYNRGRSGSATGQSGLKLLAVTLKLLKEKNQILILPIIIFIGAEQAFLFADYNASFVSCAWGISNIGYVMICFGVTNAIAAIGTGSIMKLTGRRAMMIFAFFIHMGILIFLLRWKPTPEQSQIFFLMSGLWGLCDAMWLVQVNALSGLLFPGKEEAAFSNFRLWESTGSVITYAYSPYLCTQTKLYCLAGILCLGMIGYGVIEWTGRVGRSVPELKPDFELVTNGEANDTTKL</sequence>
<feature type="transmembrane region" description="Helical" evidence="6">
    <location>
        <begin position="126"/>
        <end position="145"/>
    </location>
</feature>
<dbReference type="GO" id="GO:0015459">
    <property type="term" value="F:potassium channel regulator activity"/>
    <property type="evidence" value="ECO:0007669"/>
    <property type="project" value="TreeGrafter"/>
</dbReference>
<dbReference type="InterPro" id="IPR036259">
    <property type="entry name" value="MFS_trans_sf"/>
</dbReference>
<dbReference type="InterPro" id="IPR051951">
    <property type="entry name" value="UNC-93_regulatory"/>
</dbReference>
<feature type="transmembrane region" description="Helical" evidence="6">
    <location>
        <begin position="472"/>
        <end position="492"/>
    </location>
</feature>
<feature type="transmembrane region" description="Helical" evidence="6">
    <location>
        <begin position="414"/>
        <end position="435"/>
    </location>
</feature>
<dbReference type="EMBL" id="KQ435855">
    <property type="protein sequence ID" value="KOX70659.1"/>
    <property type="molecule type" value="Genomic_DNA"/>
</dbReference>
<reference evidence="7 8" key="1">
    <citation type="submission" date="2015-07" db="EMBL/GenBank/DDBJ databases">
        <title>The genome of Melipona quadrifasciata.</title>
        <authorList>
            <person name="Pan H."/>
            <person name="Kapheim K."/>
        </authorList>
    </citation>
    <scope>NUCLEOTIDE SEQUENCE [LARGE SCALE GENOMIC DNA]</scope>
    <source>
        <strain evidence="7">0111107301</strain>
        <tissue evidence="7">Whole body</tissue>
    </source>
</reference>
<dbReference type="STRING" id="166423.A0A0M8ZVZ2"/>
<feature type="transmembrane region" description="Helical" evidence="6">
    <location>
        <begin position="188"/>
        <end position="206"/>
    </location>
</feature>
<dbReference type="GO" id="GO:0055120">
    <property type="term" value="C:striated muscle dense body"/>
    <property type="evidence" value="ECO:0007669"/>
    <property type="project" value="TreeGrafter"/>
</dbReference>
<evidence type="ECO:0000256" key="2">
    <source>
        <dbReference type="ARBA" id="ARBA00009172"/>
    </source>
</evidence>
<dbReference type="SUPFAM" id="SSF103473">
    <property type="entry name" value="MFS general substrate transporter"/>
    <property type="match status" value="1"/>
</dbReference>
<feature type="transmembrane region" description="Helical" evidence="6">
    <location>
        <begin position="537"/>
        <end position="554"/>
    </location>
</feature>
<feature type="transmembrane region" description="Helical" evidence="6">
    <location>
        <begin position="447"/>
        <end position="466"/>
    </location>
</feature>
<feature type="transmembrane region" description="Helical" evidence="6">
    <location>
        <begin position="157"/>
        <end position="176"/>
    </location>
</feature>
<evidence type="ECO:0000313" key="7">
    <source>
        <dbReference type="EMBL" id="KOX70659.1"/>
    </source>
</evidence>
<dbReference type="InterPro" id="IPR010291">
    <property type="entry name" value="Ion_channel_UNC-93"/>
</dbReference>
<dbReference type="Gene3D" id="1.20.1250.20">
    <property type="entry name" value="MFS general substrate transporter like domains"/>
    <property type="match status" value="1"/>
</dbReference>
<name>A0A0M8ZVZ2_9HYME</name>
<organism evidence="7 8">
    <name type="scientific">Melipona quadrifasciata</name>
    <dbReference type="NCBI Taxonomy" id="166423"/>
    <lineage>
        <taxon>Eukaryota</taxon>
        <taxon>Metazoa</taxon>
        <taxon>Ecdysozoa</taxon>
        <taxon>Arthropoda</taxon>
        <taxon>Hexapoda</taxon>
        <taxon>Insecta</taxon>
        <taxon>Pterygota</taxon>
        <taxon>Neoptera</taxon>
        <taxon>Endopterygota</taxon>
        <taxon>Hymenoptera</taxon>
        <taxon>Apocrita</taxon>
        <taxon>Aculeata</taxon>
        <taxon>Apoidea</taxon>
        <taxon>Anthophila</taxon>
        <taxon>Apidae</taxon>
        <taxon>Melipona</taxon>
    </lineage>
</organism>
<dbReference type="AlphaFoldDB" id="A0A0M8ZVZ2"/>
<keyword evidence="3 6" id="KW-0812">Transmembrane</keyword>
<dbReference type="OrthoDB" id="78663at2759"/>
<evidence type="ECO:0000256" key="5">
    <source>
        <dbReference type="ARBA" id="ARBA00023136"/>
    </source>
</evidence>